<sequence length="46" mass="5307">MPQLHVSPIVWCYVHIPLSWALITKGGAQEKLCGIILEYEYMSFQL</sequence>
<proteinExistence type="predicted"/>
<dbReference type="EMBL" id="KN441545">
    <property type="protein sequence ID" value="KHG27559.1"/>
    <property type="molecule type" value="Genomic_DNA"/>
</dbReference>
<dbReference type="AlphaFoldDB" id="A0A0B0PSZ3"/>
<protein>
    <submittedName>
        <fullName evidence="1">Uncharacterized protein</fullName>
    </submittedName>
</protein>
<dbReference type="Proteomes" id="UP000032142">
    <property type="component" value="Unassembled WGS sequence"/>
</dbReference>
<evidence type="ECO:0000313" key="1">
    <source>
        <dbReference type="EMBL" id="KHG27559.1"/>
    </source>
</evidence>
<name>A0A0B0PSZ3_GOSAR</name>
<organism evidence="1 2">
    <name type="scientific">Gossypium arboreum</name>
    <name type="common">Tree cotton</name>
    <name type="synonym">Gossypium nanking</name>
    <dbReference type="NCBI Taxonomy" id="29729"/>
    <lineage>
        <taxon>Eukaryota</taxon>
        <taxon>Viridiplantae</taxon>
        <taxon>Streptophyta</taxon>
        <taxon>Embryophyta</taxon>
        <taxon>Tracheophyta</taxon>
        <taxon>Spermatophyta</taxon>
        <taxon>Magnoliopsida</taxon>
        <taxon>eudicotyledons</taxon>
        <taxon>Gunneridae</taxon>
        <taxon>Pentapetalae</taxon>
        <taxon>rosids</taxon>
        <taxon>malvids</taxon>
        <taxon>Malvales</taxon>
        <taxon>Malvaceae</taxon>
        <taxon>Malvoideae</taxon>
        <taxon>Gossypium</taxon>
    </lineage>
</organism>
<evidence type="ECO:0000313" key="2">
    <source>
        <dbReference type="Proteomes" id="UP000032142"/>
    </source>
</evidence>
<reference evidence="2" key="1">
    <citation type="submission" date="2014-09" db="EMBL/GenBank/DDBJ databases">
        <authorList>
            <person name="Mudge J."/>
            <person name="Ramaraj T."/>
            <person name="Lindquist I.E."/>
            <person name="Bharti A.K."/>
            <person name="Sundararajan A."/>
            <person name="Cameron C.T."/>
            <person name="Woodward J.E."/>
            <person name="May G.D."/>
            <person name="Brubaker C."/>
            <person name="Broadhvest J."/>
            <person name="Wilkins T.A."/>
        </authorList>
    </citation>
    <scope>NUCLEOTIDE SEQUENCE</scope>
    <source>
        <strain evidence="2">cv. AKA8401</strain>
    </source>
</reference>
<gene>
    <name evidence="1" type="ORF">F383_34738</name>
</gene>
<accession>A0A0B0PSZ3</accession>
<keyword evidence="2" id="KW-1185">Reference proteome</keyword>